<keyword evidence="5" id="KW-1185">Reference proteome</keyword>
<evidence type="ECO:0000256" key="1">
    <source>
        <dbReference type="ARBA" id="ARBA00038101"/>
    </source>
</evidence>
<dbReference type="Gene3D" id="1.25.40.10">
    <property type="entry name" value="Tetratricopeptide repeat domain"/>
    <property type="match status" value="2"/>
</dbReference>
<gene>
    <name evidence="4" type="ORF">RNJ44_02684</name>
</gene>
<dbReference type="PANTHER" id="PTHR11102:SF160">
    <property type="entry name" value="ERAD-ASSOCIATED E3 UBIQUITIN-PROTEIN LIGASE COMPONENT HRD3"/>
    <property type="match status" value="1"/>
</dbReference>
<keyword evidence="3" id="KW-1133">Transmembrane helix</keyword>
<proteinExistence type="inferred from homology"/>
<protein>
    <submittedName>
        <fullName evidence="4">ERAD-associated E3 ubiquitin-protein ligase component HRD3</fullName>
    </submittedName>
</protein>
<dbReference type="EMBL" id="JBEVYD010000002">
    <property type="protein sequence ID" value="KAL3234896.1"/>
    <property type="molecule type" value="Genomic_DNA"/>
</dbReference>
<evidence type="ECO:0000313" key="5">
    <source>
        <dbReference type="Proteomes" id="UP001623330"/>
    </source>
</evidence>
<feature type="transmembrane region" description="Helical" evidence="3">
    <location>
        <begin position="738"/>
        <end position="757"/>
    </location>
</feature>
<dbReference type="InterPro" id="IPR006597">
    <property type="entry name" value="Sel1-like"/>
</dbReference>
<dbReference type="InterPro" id="IPR011990">
    <property type="entry name" value="TPR-like_helical_dom_sf"/>
</dbReference>
<keyword evidence="3" id="KW-0812">Transmembrane</keyword>
<organism evidence="4 5">
    <name type="scientific">Nakaseomyces bracarensis</name>
    <dbReference type="NCBI Taxonomy" id="273131"/>
    <lineage>
        <taxon>Eukaryota</taxon>
        <taxon>Fungi</taxon>
        <taxon>Dikarya</taxon>
        <taxon>Ascomycota</taxon>
        <taxon>Saccharomycotina</taxon>
        <taxon>Saccharomycetes</taxon>
        <taxon>Saccharomycetales</taxon>
        <taxon>Saccharomycetaceae</taxon>
        <taxon>Nakaseomyces</taxon>
    </lineage>
</organism>
<comment type="caution">
    <text evidence="4">The sequence shown here is derived from an EMBL/GenBank/DDBJ whole genome shotgun (WGS) entry which is preliminary data.</text>
</comment>
<dbReference type="Pfam" id="PF08238">
    <property type="entry name" value="Sel1"/>
    <property type="match status" value="8"/>
</dbReference>
<comment type="similarity">
    <text evidence="1">Belongs to the sel-1 family.</text>
</comment>
<name>A0ABR4P002_9SACH</name>
<reference evidence="4 5" key="1">
    <citation type="submission" date="2024-05" db="EMBL/GenBank/DDBJ databases">
        <title>Long read based assembly of the Candida bracarensis genome reveals expanded adhesin content.</title>
        <authorList>
            <person name="Marcet-Houben M."/>
            <person name="Ksiezopolska E."/>
            <person name="Gabaldon T."/>
        </authorList>
    </citation>
    <scope>NUCLEOTIDE SEQUENCE [LARGE SCALE GENOMIC DNA]</scope>
    <source>
        <strain evidence="4 5">CBM6</strain>
    </source>
</reference>
<dbReference type="SUPFAM" id="SSF81901">
    <property type="entry name" value="HCP-like"/>
    <property type="match status" value="2"/>
</dbReference>
<feature type="region of interest" description="Disordered" evidence="2">
    <location>
        <begin position="781"/>
        <end position="809"/>
    </location>
</feature>
<sequence>MGILSTVLSLEDPWKQASEILAGQLRKVDVTSPEIYNNESYQRDTSSFYIPMDYSVAEEQLYYENVWNRYNEIQEQDWHKGVYDMLECSANEFNNTEALYTLAHINLWGYYNYPHNKTSAYEYLNRFNEITRFENSTALFDLAVMHSTGLFGAIPVDTAKGLLYFQRSARLGDIRAKQVLAYRYYSGYSVPRNLDKALLLYREIAEEIKNMYTPEQWNIMFPYIESYIVRIPDFDDGLLGSGLSTIMPVVTRKKTTRPPYAGSIKPIGDFGYGEVVMEFRMNNGNQGSFLASDHEHEERLVELFYTALDLYKGTYTHGRDVEKAKDLLLKVYKNYNSKVGYMDNLQKFFFVKSLDLLAHMYVTGEGFGKTDIDAAEELFNRTDEILEGEDINRSSNEVDKGLISQFKENDIEKAIHYYEKARSIGNTNGVLHYQLAKIAKKYPKYKLDEPYVLMQQASSIQYIPAYYEFARMIETSDRRNFGVEDIARRYKMFVEANENILAPQLRQAFSELLDGDSEVGLYAYAQAAEQGYEAAQVSAAYLMYQLPFKFDDPPQTTDERKKLAISYYTRAFKQGNTDAAVVAGDIYFRMSNFTKAMSLYQSAALKFSPQALWNIGYMYEHGLGVEKDFHMAKRFYDQVLEYNQRLYFAVKMSVFKLQMKSWLKWLTGGKVDYLGSEKESSNSTTSIPFFDRLFQLLRNLSSATRSSDKKKNPHKVFKEGNDNSQGIMERFGLQGEDLWTMICVFIILALSMFFRTVGRRAQWNVRINGLDVGGNILQLDDEDADGAHDGEGEGEGENQERRPRNNDFGFGGNFDVQIFAI</sequence>
<keyword evidence="3" id="KW-0472">Membrane</keyword>
<accession>A0ABR4P002</accession>
<evidence type="ECO:0000256" key="3">
    <source>
        <dbReference type="SAM" id="Phobius"/>
    </source>
</evidence>
<dbReference type="SMART" id="SM00671">
    <property type="entry name" value="SEL1"/>
    <property type="match status" value="4"/>
</dbReference>
<dbReference type="Proteomes" id="UP001623330">
    <property type="component" value="Unassembled WGS sequence"/>
</dbReference>
<dbReference type="InterPro" id="IPR050767">
    <property type="entry name" value="Sel1_AlgK"/>
</dbReference>
<evidence type="ECO:0000256" key="2">
    <source>
        <dbReference type="SAM" id="MobiDB-lite"/>
    </source>
</evidence>
<evidence type="ECO:0000313" key="4">
    <source>
        <dbReference type="EMBL" id="KAL3234896.1"/>
    </source>
</evidence>
<dbReference type="PANTHER" id="PTHR11102">
    <property type="entry name" value="SEL-1-LIKE PROTEIN"/>
    <property type="match status" value="1"/>
</dbReference>